<keyword evidence="1" id="KW-1133">Transmembrane helix</keyword>
<proteinExistence type="predicted"/>
<protein>
    <recommendedName>
        <fullName evidence="4">Zinc-binding alcohol dehydrogenase</fullName>
    </recommendedName>
</protein>
<organism evidence="2 3">
    <name type="scientific">Corynebacterium sphenisci DSM 44792</name>
    <dbReference type="NCBI Taxonomy" id="1437874"/>
    <lineage>
        <taxon>Bacteria</taxon>
        <taxon>Bacillati</taxon>
        <taxon>Actinomycetota</taxon>
        <taxon>Actinomycetes</taxon>
        <taxon>Mycobacteriales</taxon>
        <taxon>Corynebacteriaceae</taxon>
        <taxon>Corynebacterium</taxon>
    </lineage>
</organism>
<feature type="transmembrane region" description="Helical" evidence="1">
    <location>
        <begin position="42"/>
        <end position="59"/>
    </location>
</feature>
<evidence type="ECO:0000256" key="1">
    <source>
        <dbReference type="SAM" id="Phobius"/>
    </source>
</evidence>
<name>A0A1L7D0F0_9CORY</name>
<feature type="transmembrane region" description="Helical" evidence="1">
    <location>
        <begin position="71"/>
        <end position="95"/>
    </location>
</feature>
<dbReference type="OrthoDB" id="1644899at2"/>
<keyword evidence="3" id="KW-1185">Reference proteome</keyword>
<dbReference type="InterPro" id="IPR021299">
    <property type="entry name" value="DUF2871"/>
</dbReference>
<keyword evidence="1" id="KW-0472">Membrane</keyword>
<dbReference type="STRING" id="1437874.CSPHI_11900"/>
<dbReference type="EMBL" id="CP009248">
    <property type="protein sequence ID" value="APT91550.1"/>
    <property type="molecule type" value="Genomic_DNA"/>
</dbReference>
<dbReference type="Proteomes" id="UP000185469">
    <property type="component" value="Chromosome"/>
</dbReference>
<accession>A0A1L7D0F0</accession>
<reference evidence="2 3" key="1">
    <citation type="submission" date="2014-08" db="EMBL/GenBank/DDBJ databases">
        <title>Complete genome sequence of Corynebacterium sphenisci CECT 5990(T) (=DSM 44792(T)), isolated from healthy wild penguins.</title>
        <authorList>
            <person name="Ruckert C."/>
            <person name="Albersmeier A."/>
            <person name="Winkler A."/>
            <person name="Kalinowski J."/>
        </authorList>
    </citation>
    <scope>NUCLEOTIDE SEQUENCE [LARGE SCALE GENOMIC DNA]</scope>
    <source>
        <strain evidence="2 3">DSM 44792</strain>
    </source>
</reference>
<evidence type="ECO:0008006" key="4">
    <source>
        <dbReference type="Google" id="ProtNLM"/>
    </source>
</evidence>
<keyword evidence="1" id="KW-0812">Transmembrane</keyword>
<feature type="transmembrane region" description="Helical" evidence="1">
    <location>
        <begin position="107"/>
        <end position="130"/>
    </location>
</feature>
<dbReference type="Pfam" id="PF11070">
    <property type="entry name" value="DUF2871"/>
    <property type="match status" value="1"/>
</dbReference>
<evidence type="ECO:0000313" key="3">
    <source>
        <dbReference type="Proteomes" id="UP000185469"/>
    </source>
</evidence>
<evidence type="ECO:0000313" key="2">
    <source>
        <dbReference type="EMBL" id="APT91550.1"/>
    </source>
</evidence>
<sequence length="148" mass="16376">MKKLYVAAVVYLILGLSAGVFYREFTRVFDGAGGNTQLNTLHTHLMSLGVLFFLIALLLERSFRLSAHPNFTLWFWLHNIALFWTIGFMTANGIVHATGNGEAWTAMWSGLAGVGHILLTVSFALFFVILGKRVRIAGYRDAQAPEAA</sequence>
<gene>
    <name evidence="2" type="ORF">CSPHI_11900</name>
</gene>
<dbReference type="AlphaFoldDB" id="A0A1L7D0F0"/>
<dbReference type="KEGG" id="csph:CSPHI_11900"/>